<keyword evidence="3" id="KW-1185">Reference proteome</keyword>
<name>A0A8J2Q3A9_9HEXA</name>
<reference evidence="2" key="1">
    <citation type="submission" date="2021-06" db="EMBL/GenBank/DDBJ databases">
        <authorList>
            <person name="Hodson N. C."/>
            <person name="Mongue J. A."/>
            <person name="Jaron S. K."/>
        </authorList>
    </citation>
    <scope>NUCLEOTIDE SEQUENCE</scope>
</reference>
<gene>
    <name evidence="2" type="ORF">AFUS01_LOCUS41565</name>
</gene>
<protein>
    <submittedName>
        <fullName evidence="2">Uncharacterized protein</fullName>
    </submittedName>
</protein>
<dbReference type="EMBL" id="CAJVCH010562297">
    <property type="protein sequence ID" value="CAG7831841.1"/>
    <property type="molecule type" value="Genomic_DNA"/>
</dbReference>
<proteinExistence type="predicted"/>
<comment type="caution">
    <text evidence="2">The sequence shown here is derived from an EMBL/GenBank/DDBJ whole genome shotgun (WGS) entry which is preliminary data.</text>
</comment>
<evidence type="ECO:0000313" key="3">
    <source>
        <dbReference type="Proteomes" id="UP000708208"/>
    </source>
</evidence>
<feature type="compositionally biased region" description="Polar residues" evidence="1">
    <location>
        <begin position="79"/>
        <end position="97"/>
    </location>
</feature>
<evidence type="ECO:0000256" key="1">
    <source>
        <dbReference type="SAM" id="MobiDB-lite"/>
    </source>
</evidence>
<evidence type="ECO:0000313" key="2">
    <source>
        <dbReference type="EMBL" id="CAG7831841.1"/>
    </source>
</evidence>
<dbReference type="AlphaFoldDB" id="A0A8J2Q3A9"/>
<organism evidence="2 3">
    <name type="scientific">Allacma fusca</name>
    <dbReference type="NCBI Taxonomy" id="39272"/>
    <lineage>
        <taxon>Eukaryota</taxon>
        <taxon>Metazoa</taxon>
        <taxon>Ecdysozoa</taxon>
        <taxon>Arthropoda</taxon>
        <taxon>Hexapoda</taxon>
        <taxon>Collembola</taxon>
        <taxon>Symphypleona</taxon>
        <taxon>Sminthuridae</taxon>
        <taxon>Allacma</taxon>
    </lineage>
</organism>
<feature type="compositionally biased region" description="Polar residues" evidence="1">
    <location>
        <begin position="51"/>
        <end position="67"/>
    </location>
</feature>
<sequence length="177" mass="20619">MEQNQRWRSPHRGYRSPSSWQSPRYRGSPGQSPNMGRYQSPRPQGFRPYLNRNSSPYEQGQSPQQYRSPYHRPRGWSPRHSSPQFFQDRSFSSPNSSHEGRHRHAFSRDDIENWVSPEMWADPWAELRSKLSPKTDMMEDEEIPAAKTASIEPPASPNIDLTKCCISLKTTNLMQLT</sequence>
<accession>A0A8J2Q3A9</accession>
<dbReference type="Proteomes" id="UP000708208">
    <property type="component" value="Unassembled WGS sequence"/>
</dbReference>
<feature type="region of interest" description="Disordered" evidence="1">
    <location>
        <begin position="1"/>
        <end position="108"/>
    </location>
</feature>